<dbReference type="Proteomes" id="UP000019140">
    <property type="component" value="Unassembled WGS sequence"/>
</dbReference>
<sequence>MALIEKRTGRDSKPVYRVRRVLALAQPPVKLYGSLCGTSYLSNNVYKQSNLTLMSQVSSFKNLKNQLGM</sequence>
<organism evidence="1 2">
    <name type="scientific">Candidatus Entotheonella gemina</name>
    <dbReference type="NCBI Taxonomy" id="1429439"/>
    <lineage>
        <taxon>Bacteria</taxon>
        <taxon>Pseudomonadati</taxon>
        <taxon>Nitrospinota/Tectimicrobiota group</taxon>
        <taxon>Candidatus Tectimicrobiota</taxon>
        <taxon>Candidatus Entotheonellia</taxon>
        <taxon>Candidatus Entotheonellales</taxon>
        <taxon>Candidatus Entotheonellaceae</taxon>
        <taxon>Candidatus Entotheonella</taxon>
    </lineage>
</organism>
<dbReference type="EMBL" id="AZHX01001760">
    <property type="protein sequence ID" value="ETX00136.1"/>
    <property type="molecule type" value="Genomic_DNA"/>
</dbReference>
<evidence type="ECO:0000313" key="2">
    <source>
        <dbReference type="Proteomes" id="UP000019140"/>
    </source>
</evidence>
<dbReference type="AlphaFoldDB" id="W4LQW4"/>
<evidence type="ECO:0000313" key="1">
    <source>
        <dbReference type="EMBL" id="ETX00136.1"/>
    </source>
</evidence>
<keyword evidence="2" id="KW-1185">Reference proteome</keyword>
<proteinExistence type="predicted"/>
<dbReference type="HOGENOM" id="CLU_2768152_0_0_7"/>
<name>W4LQW4_9BACT</name>
<gene>
    <name evidence="1" type="ORF">ETSY2_39625</name>
</gene>
<protein>
    <submittedName>
        <fullName evidence="1">Uncharacterized protein</fullName>
    </submittedName>
</protein>
<reference evidence="1 2" key="1">
    <citation type="journal article" date="2014" name="Nature">
        <title>An environmental bacterial taxon with a large and distinct metabolic repertoire.</title>
        <authorList>
            <person name="Wilson M.C."/>
            <person name="Mori T."/>
            <person name="Ruckert C."/>
            <person name="Uria A.R."/>
            <person name="Helf M.J."/>
            <person name="Takada K."/>
            <person name="Gernert C."/>
            <person name="Steffens U.A."/>
            <person name="Heycke N."/>
            <person name="Schmitt S."/>
            <person name="Rinke C."/>
            <person name="Helfrich E.J."/>
            <person name="Brachmann A.O."/>
            <person name="Gurgui C."/>
            <person name="Wakimoto T."/>
            <person name="Kracht M."/>
            <person name="Crusemann M."/>
            <person name="Hentschel U."/>
            <person name="Abe I."/>
            <person name="Matsunaga S."/>
            <person name="Kalinowski J."/>
            <person name="Takeyama H."/>
            <person name="Piel J."/>
        </authorList>
    </citation>
    <scope>NUCLEOTIDE SEQUENCE [LARGE SCALE GENOMIC DNA]</scope>
    <source>
        <strain evidence="2">TSY2</strain>
    </source>
</reference>
<accession>W4LQW4</accession>
<comment type="caution">
    <text evidence="1">The sequence shown here is derived from an EMBL/GenBank/DDBJ whole genome shotgun (WGS) entry which is preliminary data.</text>
</comment>